<sequence length="190" mass="22074">MGGDTEPSEDPSKIQHDHNETYPEDPRGIIGSNFSVKVEEALGEDSKNARTQEILYECKECGFRTKHKYSCRRHLITHRNIPGMQTSRCEFCPFTTRRRQTLTEHMALHADPAQVKAPESKTPSVSDDLEVTLYSCKDCPFKTKFKQNLSWHKLTHKYQQEGRPHSCTECNFQTKYERCLKAHMKRKHSS</sequence>
<dbReference type="InterPro" id="IPR013087">
    <property type="entry name" value="Znf_C2H2_type"/>
</dbReference>
<evidence type="ECO:0000256" key="3">
    <source>
        <dbReference type="ARBA" id="ARBA00022771"/>
    </source>
</evidence>
<evidence type="ECO:0000313" key="7">
    <source>
        <dbReference type="EMBL" id="KAJ8948474.1"/>
    </source>
</evidence>
<dbReference type="PANTHER" id="PTHR24403">
    <property type="entry name" value="ZINC FINGER PROTEIN"/>
    <property type="match status" value="1"/>
</dbReference>
<keyword evidence="4" id="KW-0862">Zinc</keyword>
<keyword evidence="8" id="KW-1185">Reference proteome</keyword>
<proteinExistence type="predicted"/>
<feature type="domain" description="C2H2-type" evidence="6">
    <location>
        <begin position="56"/>
        <end position="78"/>
    </location>
</feature>
<feature type="region of interest" description="Disordered" evidence="5">
    <location>
        <begin position="1"/>
        <end position="29"/>
    </location>
</feature>
<keyword evidence="2" id="KW-0677">Repeat</keyword>
<feature type="domain" description="C2H2-type" evidence="6">
    <location>
        <begin position="134"/>
        <end position="156"/>
    </location>
</feature>
<evidence type="ECO:0000256" key="2">
    <source>
        <dbReference type="ARBA" id="ARBA00022737"/>
    </source>
</evidence>
<gene>
    <name evidence="7" type="ORF">NQ318_000010</name>
</gene>
<evidence type="ECO:0000259" key="6">
    <source>
        <dbReference type="SMART" id="SM00355"/>
    </source>
</evidence>
<keyword evidence="1" id="KW-0479">Metal-binding</keyword>
<comment type="caution">
    <text evidence="7">The sequence shown here is derived from an EMBL/GenBank/DDBJ whole genome shotgun (WGS) entry which is preliminary data.</text>
</comment>
<dbReference type="SUPFAM" id="SSF57667">
    <property type="entry name" value="beta-beta-alpha zinc fingers"/>
    <property type="match status" value="1"/>
</dbReference>
<name>A0AAV8YAK3_9CUCU</name>
<evidence type="ECO:0000256" key="5">
    <source>
        <dbReference type="SAM" id="MobiDB-lite"/>
    </source>
</evidence>
<evidence type="ECO:0000256" key="1">
    <source>
        <dbReference type="ARBA" id="ARBA00022723"/>
    </source>
</evidence>
<accession>A0AAV8YAK3</accession>
<dbReference type="AlphaFoldDB" id="A0AAV8YAK3"/>
<evidence type="ECO:0000313" key="8">
    <source>
        <dbReference type="Proteomes" id="UP001162162"/>
    </source>
</evidence>
<feature type="compositionally biased region" description="Basic and acidic residues" evidence="5">
    <location>
        <begin position="10"/>
        <end position="27"/>
    </location>
</feature>
<dbReference type="EMBL" id="JAPWTK010000135">
    <property type="protein sequence ID" value="KAJ8948474.1"/>
    <property type="molecule type" value="Genomic_DNA"/>
</dbReference>
<dbReference type="Proteomes" id="UP001162162">
    <property type="component" value="Unassembled WGS sequence"/>
</dbReference>
<dbReference type="InterPro" id="IPR036236">
    <property type="entry name" value="Znf_C2H2_sf"/>
</dbReference>
<organism evidence="7 8">
    <name type="scientific">Aromia moschata</name>
    <dbReference type="NCBI Taxonomy" id="1265417"/>
    <lineage>
        <taxon>Eukaryota</taxon>
        <taxon>Metazoa</taxon>
        <taxon>Ecdysozoa</taxon>
        <taxon>Arthropoda</taxon>
        <taxon>Hexapoda</taxon>
        <taxon>Insecta</taxon>
        <taxon>Pterygota</taxon>
        <taxon>Neoptera</taxon>
        <taxon>Endopterygota</taxon>
        <taxon>Coleoptera</taxon>
        <taxon>Polyphaga</taxon>
        <taxon>Cucujiformia</taxon>
        <taxon>Chrysomeloidea</taxon>
        <taxon>Cerambycidae</taxon>
        <taxon>Cerambycinae</taxon>
        <taxon>Callichromatini</taxon>
        <taxon>Aromia</taxon>
    </lineage>
</organism>
<dbReference type="GO" id="GO:0045944">
    <property type="term" value="P:positive regulation of transcription by RNA polymerase II"/>
    <property type="evidence" value="ECO:0007669"/>
    <property type="project" value="TreeGrafter"/>
</dbReference>
<dbReference type="InterPro" id="IPR050688">
    <property type="entry name" value="Zinc_finger/UBP_domain"/>
</dbReference>
<reference evidence="7" key="1">
    <citation type="journal article" date="2023" name="Insect Mol. Biol.">
        <title>Genome sequencing provides insights into the evolution of gene families encoding plant cell wall-degrading enzymes in longhorned beetles.</title>
        <authorList>
            <person name="Shin N.R."/>
            <person name="Okamura Y."/>
            <person name="Kirsch R."/>
            <person name="Pauchet Y."/>
        </authorList>
    </citation>
    <scope>NUCLEOTIDE SEQUENCE</scope>
    <source>
        <strain evidence="7">AMC_N1</strain>
    </source>
</reference>
<dbReference type="SMART" id="SM00355">
    <property type="entry name" value="ZnF_C2H2"/>
    <property type="match status" value="4"/>
</dbReference>
<feature type="domain" description="C2H2-type" evidence="6">
    <location>
        <begin position="87"/>
        <end position="109"/>
    </location>
</feature>
<keyword evidence="3" id="KW-0863">Zinc-finger</keyword>
<dbReference type="GO" id="GO:0008270">
    <property type="term" value="F:zinc ion binding"/>
    <property type="evidence" value="ECO:0007669"/>
    <property type="project" value="UniProtKB-KW"/>
</dbReference>
<dbReference type="PANTHER" id="PTHR24403:SF67">
    <property type="entry name" value="FI01116P-RELATED"/>
    <property type="match status" value="1"/>
</dbReference>
<dbReference type="GO" id="GO:0005634">
    <property type="term" value="C:nucleus"/>
    <property type="evidence" value="ECO:0007669"/>
    <property type="project" value="TreeGrafter"/>
</dbReference>
<dbReference type="Gene3D" id="3.30.160.60">
    <property type="entry name" value="Classic Zinc Finger"/>
    <property type="match status" value="2"/>
</dbReference>
<evidence type="ECO:0000256" key="4">
    <source>
        <dbReference type="ARBA" id="ARBA00022833"/>
    </source>
</evidence>
<feature type="domain" description="C2H2-type" evidence="6">
    <location>
        <begin position="165"/>
        <end position="188"/>
    </location>
</feature>
<protein>
    <recommendedName>
        <fullName evidence="6">C2H2-type domain-containing protein</fullName>
    </recommendedName>
</protein>